<accession>A0A8S1QGJ6</accession>
<dbReference type="EMBL" id="CAJJDM010000166">
    <property type="protein sequence ID" value="CAD8114772.1"/>
    <property type="molecule type" value="Genomic_DNA"/>
</dbReference>
<protein>
    <submittedName>
        <fullName evidence="1">Uncharacterized protein</fullName>
    </submittedName>
</protein>
<evidence type="ECO:0000313" key="1">
    <source>
        <dbReference type="EMBL" id="CAD8114772.1"/>
    </source>
</evidence>
<name>A0A8S1QGJ6_PARPR</name>
<comment type="caution">
    <text evidence="1">The sequence shown here is derived from an EMBL/GenBank/DDBJ whole genome shotgun (WGS) entry which is preliminary data.</text>
</comment>
<gene>
    <name evidence="1" type="ORF">PPRIM_AZ9-3.1.T1610065</name>
</gene>
<dbReference type="Proteomes" id="UP000688137">
    <property type="component" value="Unassembled WGS sequence"/>
</dbReference>
<evidence type="ECO:0000313" key="2">
    <source>
        <dbReference type="Proteomes" id="UP000688137"/>
    </source>
</evidence>
<proteinExistence type="predicted"/>
<organism evidence="1 2">
    <name type="scientific">Paramecium primaurelia</name>
    <dbReference type="NCBI Taxonomy" id="5886"/>
    <lineage>
        <taxon>Eukaryota</taxon>
        <taxon>Sar</taxon>
        <taxon>Alveolata</taxon>
        <taxon>Ciliophora</taxon>
        <taxon>Intramacronucleata</taxon>
        <taxon>Oligohymenophorea</taxon>
        <taxon>Peniculida</taxon>
        <taxon>Parameciidae</taxon>
        <taxon>Paramecium</taxon>
    </lineage>
</organism>
<sequence>MILELQVQYHNKTHPYFVLFNLMGFFKIHLKYSQLYKYYNLIKEEFNSIVIQKAQLLKVLLFKFTKFLEQQLKLFIFMQLSMIKEFKQQIALI</sequence>
<keyword evidence="2" id="KW-1185">Reference proteome</keyword>
<reference evidence="1" key="1">
    <citation type="submission" date="2021-01" db="EMBL/GenBank/DDBJ databases">
        <authorList>
            <consortium name="Genoscope - CEA"/>
            <person name="William W."/>
        </authorList>
    </citation>
    <scope>NUCLEOTIDE SEQUENCE</scope>
</reference>
<dbReference type="AlphaFoldDB" id="A0A8S1QGJ6"/>